<gene>
    <name evidence="2" type="ORF">CCS01_24555</name>
</gene>
<reference evidence="2 3" key="1">
    <citation type="journal article" date="2018" name="Arch. Microbiol.">
        <title>New insights into the metabolic potential of the phototrophic purple bacterium Rhodopila globiformis DSM 161(T) from its draft genome sequence and evidence for a vanadium-dependent nitrogenase.</title>
        <authorList>
            <person name="Imhoff J.F."/>
            <person name="Rahn T."/>
            <person name="Kunzel S."/>
            <person name="Neulinger S.C."/>
        </authorList>
    </citation>
    <scope>NUCLEOTIDE SEQUENCE [LARGE SCALE GENOMIC DNA]</scope>
    <source>
        <strain evidence="2 3">DSM 161</strain>
    </source>
</reference>
<evidence type="ECO:0000256" key="1">
    <source>
        <dbReference type="SAM" id="MobiDB-lite"/>
    </source>
</evidence>
<dbReference type="AlphaFoldDB" id="A0A2S6N0Z0"/>
<keyword evidence="3" id="KW-1185">Reference proteome</keyword>
<evidence type="ECO:0000313" key="3">
    <source>
        <dbReference type="Proteomes" id="UP000239724"/>
    </source>
</evidence>
<sequence>MPHGESRAAGGCAQRGLVQPEVRRLSAGAVQSAETSALHLDALRDLKQVNAHLVAAAAYPVLETKGELLPSRLRYSRPQVSWDADGLSSSSWPGLSGPPIPARVPRQVARTSRAMTSEVRRRRVSTNLRSAVAPRGRHARHRREGLSGDPARRPAAAHGVGFQRNGPSGRRRHRRCYNVMVGRPAMAGRGSPPRST</sequence>
<organism evidence="2 3">
    <name type="scientific">Rhodopila globiformis</name>
    <name type="common">Rhodopseudomonas globiformis</name>
    <dbReference type="NCBI Taxonomy" id="1071"/>
    <lineage>
        <taxon>Bacteria</taxon>
        <taxon>Pseudomonadati</taxon>
        <taxon>Pseudomonadota</taxon>
        <taxon>Alphaproteobacteria</taxon>
        <taxon>Acetobacterales</taxon>
        <taxon>Acetobacteraceae</taxon>
        <taxon>Rhodopila</taxon>
    </lineage>
</organism>
<accession>A0A2S6N0Z0</accession>
<comment type="caution">
    <text evidence="2">The sequence shown here is derived from an EMBL/GenBank/DDBJ whole genome shotgun (WGS) entry which is preliminary data.</text>
</comment>
<dbReference type="Proteomes" id="UP000239724">
    <property type="component" value="Unassembled WGS sequence"/>
</dbReference>
<dbReference type="EMBL" id="NHRY01000245">
    <property type="protein sequence ID" value="PPQ28284.1"/>
    <property type="molecule type" value="Genomic_DNA"/>
</dbReference>
<evidence type="ECO:0000313" key="2">
    <source>
        <dbReference type="EMBL" id="PPQ28284.1"/>
    </source>
</evidence>
<name>A0A2S6N0Z0_RHOGL</name>
<proteinExistence type="predicted"/>
<feature type="region of interest" description="Disordered" evidence="1">
    <location>
        <begin position="90"/>
        <end position="174"/>
    </location>
</feature>
<protein>
    <submittedName>
        <fullName evidence="2">Uncharacterized protein</fullName>
    </submittedName>
</protein>